<keyword evidence="5" id="KW-1185">Reference proteome</keyword>
<name>A0A8J3YQV8_9ACTN</name>
<feature type="region of interest" description="Disordered" evidence="1">
    <location>
        <begin position="1"/>
        <end position="53"/>
    </location>
</feature>
<dbReference type="EMBL" id="BOPF01000023">
    <property type="protein sequence ID" value="GIJ48932.1"/>
    <property type="molecule type" value="Genomic_DNA"/>
</dbReference>
<evidence type="ECO:0000256" key="1">
    <source>
        <dbReference type="SAM" id="MobiDB-lite"/>
    </source>
</evidence>
<dbReference type="Gene3D" id="2.80.10.50">
    <property type="match status" value="1"/>
</dbReference>
<evidence type="ECO:0000259" key="3">
    <source>
        <dbReference type="SMART" id="SM00458"/>
    </source>
</evidence>
<dbReference type="InterPro" id="IPR035992">
    <property type="entry name" value="Ricin_B-like_lectins"/>
</dbReference>
<feature type="transmembrane region" description="Helical" evidence="2">
    <location>
        <begin position="111"/>
        <end position="133"/>
    </location>
</feature>
<feature type="compositionally biased region" description="Pro residues" evidence="1">
    <location>
        <begin position="198"/>
        <end position="211"/>
    </location>
</feature>
<keyword evidence="2" id="KW-1133">Transmembrane helix</keyword>
<comment type="caution">
    <text evidence="4">The sequence shown here is derived from an EMBL/GenBank/DDBJ whole genome shotgun (WGS) entry which is preliminary data.</text>
</comment>
<dbReference type="InterPro" id="IPR000772">
    <property type="entry name" value="Ricin_B_lectin"/>
</dbReference>
<organism evidence="4 5">
    <name type="scientific">Virgisporangium aliadipatigenens</name>
    <dbReference type="NCBI Taxonomy" id="741659"/>
    <lineage>
        <taxon>Bacteria</taxon>
        <taxon>Bacillati</taxon>
        <taxon>Actinomycetota</taxon>
        <taxon>Actinomycetes</taxon>
        <taxon>Micromonosporales</taxon>
        <taxon>Micromonosporaceae</taxon>
        <taxon>Virgisporangium</taxon>
    </lineage>
</organism>
<gene>
    <name evidence="4" type="ORF">Val02_58180</name>
</gene>
<feature type="compositionally biased region" description="Pro residues" evidence="1">
    <location>
        <begin position="138"/>
        <end position="150"/>
    </location>
</feature>
<evidence type="ECO:0000256" key="2">
    <source>
        <dbReference type="SAM" id="Phobius"/>
    </source>
</evidence>
<proteinExistence type="predicted"/>
<feature type="region of interest" description="Disordered" evidence="1">
    <location>
        <begin position="136"/>
        <end position="221"/>
    </location>
</feature>
<dbReference type="SUPFAM" id="SSF50370">
    <property type="entry name" value="Ricin B-like lectins"/>
    <property type="match status" value="1"/>
</dbReference>
<dbReference type="AlphaFoldDB" id="A0A8J3YQV8"/>
<dbReference type="Proteomes" id="UP000619260">
    <property type="component" value="Unassembled WGS sequence"/>
</dbReference>
<dbReference type="PROSITE" id="PS50231">
    <property type="entry name" value="RICIN_B_LECTIN"/>
    <property type="match status" value="1"/>
</dbReference>
<protein>
    <recommendedName>
        <fullName evidence="3">Ricin B lectin domain-containing protein</fullName>
    </recommendedName>
</protein>
<sequence>MRESGITPAGDEALPGRLRVAGYLPSPEGSTTGELTTVGDGPTAPRIPAPRAPLEGEEFVEAPDEASTVLMPKVGPEPVIDLGAPEQRDLAESHELLPSLPDDDEPRHRRWWLVAVPVVVMLFIAVIAAAWHLSGNPDDPPGPDPTPPVALPTGPVDPDAPTSPGAANIAPGGSATASGSRRPNTSATPGGGGTTFTPGPPVAPTPGPPLPVKNSAGRCVESGDGGRVALDFCGSEANQQWQENGGTLTSQGRCLSLNDGDTASGTRVETAECTGDASQQWQKRADGTWVNAKSNRCLDTELNSTLPGARLIIADCKGSTSQRWTMG</sequence>
<dbReference type="SMART" id="SM00458">
    <property type="entry name" value="RICIN"/>
    <property type="match status" value="1"/>
</dbReference>
<keyword evidence="2" id="KW-0472">Membrane</keyword>
<evidence type="ECO:0000313" key="4">
    <source>
        <dbReference type="EMBL" id="GIJ48932.1"/>
    </source>
</evidence>
<accession>A0A8J3YQV8</accession>
<evidence type="ECO:0000313" key="5">
    <source>
        <dbReference type="Proteomes" id="UP000619260"/>
    </source>
</evidence>
<feature type="domain" description="Ricin B lectin" evidence="3">
    <location>
        <begin position="207"/>
        <end position="327"/>
    </location>
</feature>
<dbReference type="Pfam" id="PF00652">
    <property type="entry name" value="Ricin_B_lectin"/>
    <property type="match status" value="1"/>
</dbReference>
<reference evidence="4" key="1">
    <citation type="submission" date="2021-01" db="EMBL/GenBank/DDBJ databases">
        <title>Whole genome shotgun sequence of Virgisporangium aliadipatigenens NBRC 105644.</title>
        <authorList>
            <person name="Komaki H."/>
            <person name="Tamura T."/>
        </authorList>
    </citation>
    <scope>NUCLEOTIDE SEQUENCE</scope>
    <source>
        <strain evidence="4">NBRC 105644</strain>
    </source>
</reference>
<keyword evidence="2" id="KW-0812">Transmembrane</keyword>